<dbReference type="GO" id="GO:0005634">
    <property type="term" value="C:nucleus"/>
    <property type="evidence" value="ECO:0007669"/>
    <property type="project" value="UniProtKB-SubCell"/>
</dbReference>
<feature type="region of interest" description="Disordered" evidence="8">
    <location>
        <begin position="348"/>
        <end position="457"/>
    </location>
</feature>
<keyword evidence="4 6" id="KW-0371">Homeobox</keyword>
<feature type="compositionally biased region" description="Gly residues" evidence="8">
    <location>
        <begin position="356"/>
        <end position="368"/>
    </location>
</feature>
<evidence type="ECO:0000256" key="1">
    <source>
        <dbReference type="ARBA" id="ARBA00004123"/>
    </source>
</evidence>
<dbReference type="InterPro" id="IPR046333">
    <property type="entry name" value="HXA10/ABDB-like"/>
</dbReference>
<dbReference type="SUPFAM" id="SSF46689">
    <property type="entry name" value="Homeodomain-like"/>
    <property type="match status" value="1"/>
</dbReference>
<dbReference type="PRINTS" id="PR00024">
    <property type="entry name" value="HOMEOBOX"/>
</dbReference>
<dbReference type="CDD" id="cd00086">
    <property type="entry name" value="homeodomain"/>
    <property type="match status" value="1"/>
</dbReference>
<evidence type="ECO:0000256" key="2">
    <source>
        <dbReference type="ARBA" id="ARBA00006317"/>
    </source>
</evidence>
<dbReference type="InterPro" id="IPR017970">
    <property type="entry name" value="Homeobox_CS"/>
</dbReference>
<feature type="region of interest" description="Disordered" evidence="8">
    <location>
        <begin position="29"/>
        <end position="53"/>
    </location>
</feature>
<comment type="similarity">
    <text evidence="2">Belongs to the Abd-B homeobox family.</text>
</comment>
<comment type="subcellular location">
    <subcellularLocation>
        <location evidence="1 6 7">Nucleus</location>
    </subcellularLocation>
</comment>
<name>C9EET9_CONLF</name>
<feature type="region of interest" description="Disordered" evidence="8">
    <location>
        <begin position="311"/>
        <end position="336"/>
    </location>
</feature>
<feature type="compositionally biased region" description="Polar residues" evidence="8">
    <location>
        <begin position="438"/>
        <end position="447"/>
    </location>
</feature>
<protein>
    <submittedName>
        <fullName evidence="10">Posterior class Hox protein</fullName>
    </submittedName>
</protein>
<evidence type="ECO:0000313" key="10">
    <source>
        <dbReference type="EMBL" id="ACV87741.1"/>
    </source>
</evidence>
<keyword evidence="3 6" id="KW-0238">DNA-binding</keyword>
<evidence type="ECO:0000256" key="5">
    <source>
        <dbReference type="ARBA" id="ARBA00023242"/>
    </source>
</evidence>
<dbReference type="InterPro" id="IPR001356">
    <property type="entry name" value="HD"/>
</dbReference>
<feature type="compositionally biased region" description="Polar residues" evidence="8">
    <location>
        <begin position="34"/>
        <end position="53"/>
    </location>
</feature>
<reference evidence="10" key="1">
    <citation type="journal article" date="2009" name="BMC Biol.">
        <title>Coordinated spatial and temporal expression of Hox genes during embryogenesis in the acoel Convolutriloba longifissura.</title>
        <authorList>
            <person name="Hejnol A."/>
            <person name="Martindale M.Q."/>
        </authorList>
    </citation>
    <scope>NUCLEOTIDE SEQUENCE</scope>
</reference>
<feature type="compositionally biased region" description="Polar residues" evidence="8">
    <location>
        <begin position="378"/>
        <end position="430"/>
    </location>
</feature>
<dbReference type="GO" id="GO:0000981">
    <property type="term" value="F:DNA-binding transcription factor activity, RNA polymerase II-specific"/>
    <property type="evidence" value="ECO:0007669"/>
    <property type="project" value="InterPro"/>
</dbReference>
<organism evidence="10">
    <name type="scientific">Convolutriloba longifissura</name>
    <name type="common">Red flatworm</name>
    <name type="synonym">Acoelomorph flatworm</name>
    <dbReference type="NCBI Taxonomy" id="536236"/>
    <lineage>
        <taxon>Eukaryota</taxon>
        <taxon>Metazoa</taxon>
        <taxon>Xenacoelomorpha</taxon>
        <taxon>Acoelomorpha</taxon>
        <taxon>Acoela</taxon>
        <taxon>Sagittiferidae</taxon>
        <taxon>Convolutriloba</taxon>
    </lineage>
</organism>
<dbReference type="PROSITE" id="PS50071">
    <property type="entry name" value="HOMEOBOX_2"/>
    <property type="match status" value="1"/>
</dbReference>
<feature type="DNA-binding region" description="Homeobox" evidence="6">
    <location>
        <begin position="465"/>
        <end position="524"/>
    </location>
</feature>
<dbReference type="PROSITE" id="PS00027">
    <property type="entry name" value="HOMEOBOX_1"/>
    <property type="match status" value="1"/>
</dbReference>
<dbReference type="PANTHER" id="PTHR45874">
    <property type="entry name" value="HOMEOBOX PROTEIN ABDOMINAL-B"/>
    <property type="match status" value="1"/>
</dbReference>
<evidence type="ECO:0000256" key="3">
    <source>
        <dbReference type="ARBA" id="ARBA00023125"/>
    </source>
</evidence>
<sequence>MPPVVLQYPSHNYHSAVSSVASQPQMSWAAPHYASQQQQLDTTSGTVSNNNNDTQQQLAHHFSTHLPSAATAAATAFDPLTRSAAVAGVNSKSSVNDLSLHSANPQLTPVDTMLASPGYAQSFMTSHIDSKLSPFEETQNQQQLYWQANAYASYYNPNMMAIDGCNRVTAGAFYGPRDASKFMTSHAAGSLYEQQMNTYRNLVGSGNNAANSVIPLNQSFLPLSSNNHQHNNNTLLQAQQHTPSYDQHQQQTAFDFGANFNSQIQNNPLGTGHAASVNFVSPTGILGSTNNNNSISQSNQNTLITAAHTNQSNAGTPITPTNQSASWPAVSQNTTDCASMSVKTCRDSVKSETGSGSPGGPGSLGGGLNNPSSVGSPDSSNESGDNINSPSGASDNISPNPMYTQQRASESSNVAGTQQVMSTGHVQGSQGHLIMTTPAGSHTSVPNTGGGAVSHSPGWLVRNVSRKKRRPYTKNQTLELEKEFLYNTYITRERRLEIARSLNLTDRQVKIWFQNRRMKNKKQHSGGPGLGPQMPGGHPPMHLIVPPAPPHHPGHMM</sequence>
<evidence type="ECO:0000256" key="7">
    <source>
        <dbReference type="RuleBase" id="RU000682"/>
    </source>
</evidence>
<dbReference type="InterPro" id="IPR009057">
    <property type="entry name" value="Homeodomain-like_sf"/>
</dbReference>
<evidence type="ECO:0000256" key="4">
    <source>
        <dbReference type="ARBA" id="ARBA00023155"/>
    </source>
</evidence>
<accession>C9EET9</accession>
<dbReference type="GO" id="GO:0000978">
    <property type="term" value="F:RNA polymerase II cis-regulatory region sequence-specific DNA binding"/>
    <property type="evidence" value="ECO:0007669"/>
    <property type="project" value="TreeGrafter"/>
</dbReference>
<dbReference type="SMART" id="SM00389">
    <property type="entry name" value="HOX"/>
    <property type="match status" value="1"/>
</dbReference>
<evidence type="ECO:0000256" key="6">
    <source>
        <dbReference type="PROSITE-ProRule" id="PRU00108"/>
    </source>
</evidence>
<dbReference type="Pfam" id="PF00046">
    <property type="entry name" value="Homeodomain"/>
    <property type="match status" value="1"/>
</dbReference>
<dbReference type="PANTHER" id="PTHR45874:SF4">
    <property type="entry name" value="HOMEOBOX PROTEIN ABDOMINAL-B"/>
    <property type="match status" value="1"/>
</dbReference>
<keyword evidence="5 6" id="KW-0539">Nucleus</keyword>
<feature type="region of interest" description="Disordered" evidence="8">
    <location>
        <begin position="518"/>
        <end position="537"/>
    </location>
</feature>
<evidence type="ECO:0000259" key="9">
    <source>
        <dbReference type="PROSITE" id="PS50071"/>
    </source>
</evidence>
<feature type="domain" description="Homeobox" evidence="9">
    <location>
        <begin position="463"/>
        <end position="523"/>
    </location>
</feature>
<dbReference type="EMBL" id="GQ487531">
    <property type="protein sequence ID" value="ACV87741.1"/>
    <property type="molecule type" value="mRNA"/>
</dbReference>
<proteinExistence type="evidence at transcript level"/>
<dbReference type="AlphaFoldDB" id="C9EET9"/>
<evidence type="ECO:0000256" key="8">
    <source>
        <dbReference type="SAM" id="MobiDB-lite"/>
    </source>
</evidence>
<dbReference type="Gene3D" id="1.10.10.60">
    <property type="entry name" value="Homeodomain-like"/>
    <property type="match status" value="1"/>
</dbReference>
<dbReference type="InterPro" id="IPR020479">
    <property type="entry name" value="HD_metazoa"/>
</dbReference>